<accession>A0ABU7J0K3</accession>
<dbReference type="Gene3D" id="3.90.1720.80">
    <property type="match status" value="1"/>
</dbReference>
<gene>
    <name evidence="1" type="ORF">QWY20_00630</name>
</gene>
<organism evidence="1 2">
    <name type="scientific">Alkalimonas cellulosilytica</name>
    <dbReference type="NCBI Taxonomy" id="3058395"/>
    <lineage>
        <taxon>Bacteria</taxon>
        <taxon>Pseudomonadati</taxon>
        <taxon>Pseudomonadota</taxon>
        <taxon>Gammaproteobacteria</taxon>
        <taxon>Alkalimonas</taxon>
    </lineage>
</organism>
<dbReference type="Proteomes" id="UP001336314">
    <property type="component" value="Unassembled WGS sequence"/>
</dbReference>
<keyword evidence="2" id="KW-1185">Reference proteome</keyword>
<dbReference type="InterPro" id="IPR025562">
    <property type="entry name" value="Tae4"/>
</dbReference>
<evidence type="ECO:0000313" key="1">
    <source>
        <dbReference type="EMBL" id="MEE1999944.1"/>
    </source>
</evidence>
<comment type="caution">
    <text evidence="1">The sequence shown here is derived from an EMBL/GenBank/DDBJ whole genome shotgun (WGS) entry which is preliminary data.</text>
</comment>
<reference evidence="1 2" key="1">
    <citation type="submission" date="2023-07" db="EMBL/GenBank/DDBJ databases">
        <title>Alkalimonas sp., MEB108 novel, alkaliphilic bacterium isolated from Lonar Lake, India.</title>
        <authorList>
            <person name="Joshi A."/>
            <person name="Thite S."/>
        </authorList>
    </citation>
    <scope>NUCLEOTIDE SEQUENCE [LARGE SCALE GENOMIC DNA]</scope>
    <source>
        <strain evidence="1 2">MEB108</strain>
    </source>
</reference>
<sequence>MSIITYQAIADAYEKYNAFNTAELYRLLGWDDLIGRPEWANTCAVRMSLALLEAGMNVTGRVQIKQGDLKGRWVEPGQNRLSDWLVRQLGQPEVFPFDSTNLAGPQSLYGKKGIISFMRIPSYSGGHIDLLHRSNDYLTCSRSCYFTADEVRFWALS</sequence>
<dbReference type="EMBL" id="JAUHLI010000001">
    <property type="protein sequence ID" value="MEE1999944.1"/>
    <property type="molecule type" value="Genomic_DNA"/>
</dbReference>
<dbReference type="RefSeq" id="WP_330127105.1">
    <property type="nucleotide sequence ID" value="NZ_JAUHLI010000001.1"/>
</dbReference>
<dbReference type="Pfam" id="PF14113">
    <property type="entry name" value="Tae4"/>
    <property type="match status" value="1"/>
</dbReference>
<dbReference type="Gene3D" id="4.10.280.80">
    <property type="match status" value="1"/>
</dbReference>
<name>A0ABU7J0K3_9GAMM</name>
<proteinExistence type="predicted"/>
<protein>
    <submittedName>
        <fullName evidence="1">T6SS effector amidase Tae4 family protein</fullName>
    </submittedName>
</protein>
<evidence type="ECO:0000313" key="2">
    <source>
        <dbReference type="Proteomes" id="UP001336314"/>
    </source>
</evidence>